<dbReference type="SMART" id="SM00217">
    <property type="entry name" value="WAP"/>
    <property type="match status" value="1"/>
</dbReference>
<dbReference type="GO" id="GO:0030514">
    <property type="term" value="P:negative regulation of BMP signaling pathway"/>
    <property type="evidence" value="ECO:0007669"/>
    <property type="project" value="TreeGrafter"/>
</dbReference>
<dbReference type="PROSITE" id="PS00022">
    <property type="entry name" value="EGF_1"/>
    <property type="match status" value="1"/>
</dbReference>
<evidence type="ECO:0000313" key="14">
    <source>
        <dbReference type="Proteomes" id="UP000507470"/>
    </source>
</evidence>
<feature type="domain" description="VWFC" evidence="9">
    <location>
        <begin position="272"/>
        <end position="333"/>
    </location>
</feature>
<dbReference type="EMBL" id="CACVKT020003887">
    <property type="protein sequence ID" value="CAC5386753.1"/>
    <property type="molecule type" value="Genomic_DNA"/>
</dbReference>
<evidence type="ECO:0000256" key="3">
    <source>
        <dbReference type="ARBA" id="ARBA00022900"/>
    </source>
</evidence>
<protein>
    <submittedName>
        <fullName evidence="13">Uncharacterized protein</fullName>
    </submittedName>
</protein>
<keyword evidence="2" id="KW-0677">Repeat</keyword>
<dbReference type="GO" id="GO:0004867">
    <property type="term" value="F:serine-type endopeptidase inhibitor activity"/>
    <property type="evidence" value="ECO:0007669"/>
    <property type="project" value="UniProtKB-KW"/>
</dbReference>
<dbReference type="GO" id="GO:0005615">
    <property type="term" value="C:extracellular space"/>
    <property type="evidence" value="ECO:0007669"/>
    <property type="project" value="TreeGrafter"/>
</dbReference>
<dbReference type="OrthoDB" id="10045365at2759"/>
<feature type="disulfide bond" evidence="4">
    <location>
        <begin position="213"/>
        <end position="222"/>
    </location>
</feature>
<feature type="domain" description="HYR" evidence="10">
    <location>
        <begin position="1008"/>
        <end position="1087"/>
    </location>
</feature>
<keyword evidence="6" id="KW-0812">Transmembrane</keyword>
<evidence type="ECO:0000256" key="5">
    <source>
        <dbReference type="SAM" id="MobiDB-lite"/>
    </source>
</evidence>
<dbReference type="Pfam" id="PF00008">
    <property type="entry name" value="EGF"/>
    <property type="match status" value="1"/>
</dbReference>
<dbReference type="InterPro" id="IPR042979">
    <property type="entry name" value="VWC2/VWC2L"/>
</dbReference>
<dbReference type="InterPro" id="IPR003410">
    <property type="entry name" value="HYR_dom"/>
</dbReference>
<dbReference type="PROSITE" id="PS50825">
    <property type="entry name" value="HYR"/>
    <property type="match status" value="1"/>
</dbReference>
<dbReference type="InterPro" id="IPR001007">
    <property type="entry name" value="VWF_dom"/>
</dbReference>
<dbReference type="PROSITE" id="PS50184">
    <property type="entry name" value="VWFC_2"/>
    <property type="match status" value="5"/>
</dbReference>
<evidence type="ECO:0000256" key="7">
    <source>
        <dbReference type="SAM" id="SignalP"/>
    </source>
</evidence>
<keyword evidence="7" id="KW-0732">Signal</keyword>
<dbReference type="SMART" id="SM00181">
    <property type="entry name" value="EGF"/>
    <property type="match status" value="3"/>
</dbReference>
<organism evidence="13 14">
    <name type="scientific">Mytilus coruscus</name>
    <name type="common">Sea mussel</name>
    <dbReference type="NCBI Taxonomy" id="42192"/>
    <lineage>
        <taxon>Eukaryota</taxon>
        <taxon>Metazoa</taxon>
        <taxon>Spiralia</taxon>
        <taxon>Lophotrochozoa</taxon>
        <taxon>Mollusca</taxon>
        <taxon>Bivalvia</taxon>
        <taxon>Autobranchia</taxon>
        <taxon>Pteriomorphia</taxon>
        <taxon>Mytilida</taxon>
        <taxon>Mytiloidea</taxon>
        <taxon>Mytilidae</taxon>
        <taxon>Mytilinae</taxon>
        <taxon>Mytilus</taxon>
    </lineage>
</organism>
<dbReference type="GO" id="GO:0032281">
    <property type="term" value="C:AMPA glutamate receptor complex"/>
    <property type="evidence" value="ECO:0007669"/>
    <property type="project" value="TreeGrafter"/>
</dbReference>
<keyword evidence="6" id="KW-0472">Membrane</keyword>
<dbReference type="PROSITE" id="PS51390">
    <property type="entry name" value="WAP"/>
    <property type="match status" value="1"/>
</dbReference>
<dbReference type="Pfam" id="PF02822">
    <property type="entry name" value="Antistasin"/>
    <property type="match status" value="1"/>
</dbReference>
<evidence type="ECO:0000259" key="9">
    <source>
        <dbReference type="PROSITE" id="PS50184"/>
    </source>
</evidence>
<dbReference type="PANTHER" id="PTHR46252:SF3">
    <property type="entry name" value="KIELIN_CHORDIN-LIKE PROTEIN"/>
    <property type="match status" value="1"/>
</dbReference>
<dbReference type="InterPro" id="IPR004094">
    <property type="entry name" value="Antistasin-like"/>
</dbReference>
<dbReference type="SMART" id="SM00214">
    <property type="entry name" value="VWC"/>
    <property type="match status" value="5"/>
</dbReference>
<dbReference type="PROSITE" id="PS50026">
    <property type="entry name" value="EGF_3"/>
    <property type="match status" value="1"/>
</dbReference>
<feature type="domain" description="EGF-like" evidence="8">
    <location>
        <begin position="188"/>
        <end position="223"/>
    </location>
</feature>
<dbReference type="Pfam" id="PF02494">
    <property type="entry name" value="HYR"/>
    <property type="match status" value="1"/>
</dbReference>
<evidence type="ECO:0000256" key="1">
    <source>
        <dbReference type="ARBA" id="ARBA00022690"/>
    </source>
</evidence>
<proteinExistence type="predicted"/>
<evidence type="ECO:0000256" key="4">
    <source>
        <dbReference type="PROSITE-ProRule" id="PRU00076"/>
    </source>
</evidence>
<dbReference type="SUPFAM" id="SSF57603">
    <property type="entry name" value="FnI-like domain"/>
    <property type="match status" value="3"/>
</dbReference>
<dbReference type="AlphaFoldDB" id="A0A6J8BS87"/>
<keyword evidence="4" id="KW-1015">Disulfide bond</keyword>
<evidence type="ECO:0000259" key="12">
    <source>
        <dbReference type="PROSITE" id="PS51390"/>
    </source>
</evidence>
<dbReference type="SUPFAM" id="SSF57256">
    <property type="entry name" value="Elafin-like"/>
    <property type="match status" value="1"/>
</dbReference>
<dbReference type="PANTHER" id="PTHR46252">
    <property type="entry name" value="BRORIN FAMILY MEMBER"/>
    <property type="match status" value="1"/>
</dbReference>
<dbReference type="PROSITE" id="PS01186">
    <property type="entry name" value="EGF_2"/>
    <property type="match status" value="1"/>
</dbReference>
<keyword evidence="4" id="KW-0245">EGF-like domain</keyword>
<name>A0A6J8BS87_MYTCO</name>
<dbReference type="Gene3D" id="6.20.200.20">
    <property type="match status" value="3"/>
</dbReference>
<feature type="domain" description="WAP" evidence="12">
    <location>
        <begin position="224"/>
        <end position="270"/>
    </location>
</feature>
<accession>A0A6J8BS87</accession>
<dbReference type="InterPro" id="IPR000742">
    <property type="entry name" value="EGF"/>
</dbReference>
<feature type="disulfide bond" evidence="4">
    <location>
        <begin position="192"/>
        <end position="202"/>
    </location>
</feature>
<dbReference type="Pfam" id="PF23334">
    <property type="entry name" value="VWC2L_2nd"/>
    <property type="match status" value="4"/>
</dbReference>
<feature type="domain" description="VWFC" evidence="9">
    <location>
        <begin position="359"/>
        <end position="429"/>
    </location>
</feature>
<feature type="transmembrane region" description="Helical" evidence="6">
    <location>
        <begin position="1110"/>
        <end position="1135"/>
    </location>
</feature>
<dbReference type="SUPFAM" id="SSF57196">
    <property type="entry name" value="EGF/Laminin"/>
    <property type="match status" value="1"/>
</dbReference>
<evidence type="ECO:0000259" key="8">
    <source>
        <dbReference type="PROSITE" id="PS50026"/>
    </source>
</evidence>
<keyword evidence="14" id="KW-1185">Reference proteome</keyword>
<evidence type="ECO:0000259" key="10">
    <source>
        <dbReference type="PROSITE" id="PS50825"/>
    </source>
</evidence>
<feature type="chain" id="PRO_5026741099" evidence="7">
    <location>
        <begin position="22"/>
        <end position="1233"/>
    </location>
</feature>
<dbReference type="InterPro" id="IPR036645">
    <property type="entry name" value="Elafin-like_sf"/>
</dbReference>
<feature type="region of interest" description="Disordered" evidence="5">
    <location>
        <begin position="1160"/>
        <end position="1179"/>
    </location>
</feature>
<dbReference type="PROSITE" id="PS01208">
    <property type="entry name" value="VWFC_1"/>
    <property type="match status" value="3"/>
</dbReference>
<dbReference type="PROSITE" id="PS51252">
    <property type="entry name" value="ANTISTASIN"/>
    <property type="match status" value="1"/>
</dbReference>
<comment type="caution">
    <text evidence="4">Lacks conserved residue(s) required for the propagation of feature annotation.</text>
</comment>
<dbReference type="Gene3D" id="2.10.22.10">
    <property type="entry name" value="Antistasin, domain 1"/>
    <property type="match status" value="1"/>
</dbReference>
<dbReference type="Proteomes" id="UP000507470">
    <property type="component" value="Unassembled WGS sequence"/>
</dbReference>
<evidence type="ECO:0000313" key="13">
    <source>
        <dbReference type="EMBL" id="CAC5386753.1"/>
    </source>
</evidence>
<feature type="domain" description="VWFC" evidence="9">
    <location>
        <begin position="630"/>
        <end position="693"/>
    </location>
</feature>
<reference evidence="13 14" key="1">
    <citation type="submission" date="2020-06" db="EMBL/GenBank/DDBJ databases">
        <authorList>
            <person name="Li R."/>
            <person name="Bekaert M."/>
        </authorList>
    </citation>
    <scope>NUCLEOTIDE SEQUENCE [LARGE SCALE GENOMIC DNA]</scope>
    <source>
        <strain evidence="14">wild</strain>
    </source>
</reference>
<sequence>MAQRILIILVILSVSFLLAESHWWRHRKRPRHGHCPSRDDENHECCDWEIKTYQQTIKYCRKCKVTPTNSTDICYYRARRHRYKQGCVVSFKYNVTEATCTPKCCEGWTRDEYGQCSIKTDANTQEIVCENGGSPADDYCYCPDGFSGKHCESAVCTPHCLNNGICSGRDGKAVCICPDGKYTGKQCETPVCNPACQNGGSCIDGIYRPMCSCPPGYEGESCEKEVKDGDCPAPSGSGICAEMCKTDSECPNEQKCCRNGCYAHQCMAPAATTCTYHSEQYPVGHRLQNDSCTTCVCKDPNSKDQWECVSISCPRLQCYRTKIIPNLCCPVCDDMPTTTTTTPVPTTTATRMPTTTLPSTCKDNGTHYPMGATITRNNYCERCTCIYTASTNGELYNTTRWQCMVTDCSWDPSCSNMIRIPGQCCPICTDNSSTTTLRPPTTKKPAASCNKNGTNYVIGSEIRGNNGCDKCICGHYGHLFPTWNCSPAVQCLWFPSNCTNITTVGCCPTCADNTKSTTVKPPTTKKPEPTCVENGKTYNVGSEKHMNNGCDTCICGYYGKDWLPTWNCSPAVQCPWFPFDCTNITYVGCCAVCAGEMLLTCSYNNSITSVKHRKNTQKTSPTTTTPPLRSTCIKDGIEYPEGSEVASTDNCNSCICIKVKKQHPEWICRGVDCPPLKCELPKYITGQCCPVCDDKPPDECGPICKMYCKNGFQTDERGCPLCICKSTTTTTPAPTNISQSCKFNGEVYPKGHHIWKTDCMMCTCLSIYGQKPDWNCMINDCQQPKCSNPVKIPGRCCPVCPATSTPAPTTPKSSTCSFNGTQYQHMSSVKQTDCKTCVCQYQYGGFLDWSCSIEACAYCANPRMIPGQCCPMCNGTTPRPTTVDLIEFVSISYVDLLKDHADKRFTDWKHFPFVITGFFLRVGPSFKHCPSGTLIINTHREKFINIRRSVNLTVVDNSGTRYTIRYSKEIIEAIPCSCGKNIHIITAQSEPPDQYGRFASCHITVHVVDNHPPMYSTCPSEISAFEDEIISWDKPEASDNVGIKSESFISDYENNSKFPEGSHLLMYVAVDHEGNVGACRFLVAVYKRGTSDPTMPNQLKREDEEDKKNLIILPVIGILAVLILMIAIILTALCCRRLKKKENARQTESERNAYDNAIYATATPPRTPPPSYSKTGGMKLPPKYVLGDEKPPLYEEMDVKVFMKKGVQNPVYDSSDELEVGKIKLRMREEADA</sequence>
<gene>
    <name evidence="13" type="ORF">MCOR_22155</name>
</gene>
<feature type="domain" description="VWFC" evidence="9">
    <location>
        <begin position="739"/>
        <end position="801"/>
    </location>
</feature>
<dbReference type="InterPro" id="IPR008197">
    <property type="entry name" value="WAP_dom"/>
</dbReference>
<dbReference type="Gene3D" id="2.10.25.10">
    <property type="entry name" value="Laminin"/>
    <property type="match status" value="2"/>
</dbReference>
<feature type="domain" description="Antistasin-like" evidence="11">
    <location>
        <begin position="695"/>
        <end position="724"/>
    </location>
</feature>
<keyword evidence="3" id="KW-0722">Serine protease inhibitor</keyword>
<feature type="domain" description="VWFC" evidence="9">
    <location>
        <begin position="814"/>
        <end position="874"/>
    </location>
</feature>
<dbReference type="CDD" id="cd00054">
    <property type="entry name" value="EGF_CA"/>
    <property type="match status" value="1"/>
</dbReference>
<dbReference type="GO" id="GO:0045202">
    <property type="term" value="C:synapse"/>
    <property type="evidence" value="ECO:0007669"/>
    <property type="project" value="UniProtKB-SubCell"/>
</dbReference>
<evidence type="ECO:0000256" key="6">
    <source>
        <dbReference type="SAM" id="Phobius"/>
    </source>
</evidence>
<feature type="signal peptide" evidence="7">
    <location>
        <begin position="1"/>
        <end position="21"/>
    </location>
</feature>
<evidence type="ECO:0000256" key="2">
    <source>
        <dbReference type="ARBA" id="ARBA00022737"/>
    </source>
</evidence>
<evidence type="ECO:0000259" key="11">
    <source>
        <dbReference type="PROSITE" id="PS51252"/>
    </source>
</evidence>
<keyword evidence="6" id="KW-1133">Transmembrane helix</keyword>
<keyword evidence="1" id="KW-0646">Protease inhibitor</keyword>